<dbReference type="Proteomes" id="UP000807825">
    <property type="component" value="Unassembled WGS sequence"/>
</dbReference>
<evidence type="ECO:0000256" key="8">
    <source>
        <dbReference type="ARBA" id="ARBA00025699"/>
    </source>
</evidence>
<keyword evidence="3 10" id="KW-0963">Cytoplasm</keyword>
<dbReference type="InterPro" id="IPR006700">
    <property type="entry name" value="RsmE"/>
</dbReference>
<comment type="similarity">
    <text evidence="2 10">Belongs to the RNA methyltransferase RsmE family.</text>
</comment>
<dbReference type="Gene3D" id="3.40.1280.10">
    <property type="match status" value="1"/>
</dbReference>
<dbReference type="InterPro" id="IPR046886">
    <property type="entry name" value="RsmE_MTase_dom"/>
</dbReference>
<evidence type="ECO:0000313" key="12">
    <source>
        <dbReference type="EMBL" id="MBI5249328.1"/>
    </source>
</evidence>
<evidence type="ECO:0000256" key="2">
    <source>
        <dbReference type="ARBA" id="ARBA00005528"/>
    </source>
</evidence>
<dbReference type="InterPro" id="IPR015947">
    <property type="entry name" value="PUA-like_sf"/>
</dbReference>
<evidence type="ECO:0000256" key="1">
    <source>
        <dbReference type="ARBA" id="ARBA00004496"/>
    </source>
</evidence>
<evidence type="ECO:0000256" key="4">
    <source>
        <dbReference type="ARBA" id="ARBA00022552"/>
    </source>
</evidence>
<comment type="caution">
    <text evidence="12">The sequence shown here is derived from an EMBL/GenBank/DDBJ whole genome shotgun (WGS) entry which is preliminary data.</text>
</comment>
<dbReference type="GO" id="GO:0005737">
    <property type="term" value="C:cytoplasm"/>
    <property type="evidence" value="ECO:0007669"/>
    <property type="project" value="UniProtKB-SubCell"/>
</dbReference>
<proteinExistence type="inferred from homology"/>
<evidence type="ECO:0000256" key="7">
    <source>
        <dbReference type="ARBA" id="ARBA00022691"/>
    </source>
</evidence>
<dbReference type="AlphaFoldDB" id="A0A9D6YZX4"/>
<protein>
    <recommendedName>
        <fullName evidence="10">Ribosomal RNA small subunit methyltransferase E</fullName>
        <ecNumber evidence="10">2.1.1.193</ecNumber>
    </recommendedName>
</protein>
<dbReference type="PANTHER" id="PTHR30027">
    <property type="entry name" value="RIBOSOMAL RNA SMALL SUBUNIT METHYLTRANSFERASE E"/>
    <property type="match status" value="1"/>
</dbReference>
<evidence type="ECO:0000256" key="6">
    <source>
        <dbReference type="ARBA" id="ARBA00022679"/>
    </source>
</evidence>
<dbReference type="CDD" id="cd18084">
    <property type="entry name" value="RsmE-like"/>
    <property type="match status" value="1"/>
</dbReference>
<evidence type="ECO:0000256" key="3">
    <source>
        <dbReference type="ARBA" id="ARBA00022490"/>
    </source>
</evidence>
<sequence length="246" mass="26638">MKTPRIFVQDKEVCGREVVFSEKNSLYLKKVLRLKAGNEVTAFDGTSQHQVKLTSFGRDSVCGLILNSDTAQGEHVNIILAFACLRPGPMQEILRHCTELGVSVFVPLLTVRANRRPHEKKERWESTVAGASAQCGRVTVPRVLAPTSLSEFLRDLEPDQVLLLLSRAGRAVPMWEALKGGLHDGIVILVGPEGGLEDAEEAQAVDSGFLHVSLGPRVLRAETAAIVAAGVIALSSDRAELGAQRE</sequence>
<keyword evidence="7 10" id="KW-0949">S-adenosyl-L-methionine</keyword>
<dbReference type="GO" id="GO:0070042">
    <property type="term" value="F:rRNA (uridine-N3-)-methyltransferase activity"/>
    <property type="evidence" value="ECO:0007669"/>
    <property type="project" value="TreeGrafter"/>
</dbReference>
<organism evidence="12 13">
    <name type="scientific">Desulfomonile tiedjei</name>
    <dbReference type="NCBI Taxonomy" id="2358"/>
    <lineage>
        <taxon>Bacteria</taxon>
        <taxon>Pseudomonadati</taxon>
        <taxon>Thermodesulfobacteriota</taxon>
        <taxon>Desulfomonilia</taxon>
        <taxon>Desulfomonilales</taxon>
        <taxon>Desulfomonilaceae</taxon>
        <taxon>Desulfomonile</taxon>
    </lineage>
</organism>
<dbReference type="InterPro" id="IPR029026">
    <property type="entry name" value="tRNA_m1G_MTases_N"/>
</dbReference>
<evidence type="ECO:0000256" key="9">
    <source>
        <dbReference type="ARBA" id="ARBA00047944"/>
    </source>
</evidence>
<dbReference type="GO" id="GO:0070475">
    <property type="term" value="P:rRNA base methylation"/>
    <property type="evidence" value="ECO:0007669"/>
    <property type="project" value="TreeGrafter"/>
</dbReference>
<dbReference type="EMBL" id="JACRDE010000206">
    <property type="protein sequence ID" value="MBI5249328.1"/>
    <property type="molecule type" value="Genomic_DNA"/>
</dbReference>
<name>A0A9D6YZX4_9BACT</name>
<dbReference type="SUPFAM" id="SSF75217">
    <property type="entry name" value="alpha/beta knot"/>
    <property type="match status" value="1"/>
</dbReference>
<dbReference type="InterPro" id="IPR029028">
    <property type="entry name" value="Alpha/beta_knot_MTases"/>
</dbReference>
<dbReference type="PIRSF" id="PIRSF015601">
    <property type="entry name" value="MTase_slr0722"/>
    <property type="match status" value="1"/>
</dbReference>
<gene>
    <name evidence="12" type="ORF">HY912_07520</name>
</gene>
<keyword evidence="4 10" id="KW-0698">rRNA processing</keyword>
<evidence type="ECO:0000256" key="5">
    <source>
        <dbReference type="ARBA" id="ARBA00022603"/>
    </source>
</evidence>
<keyword evidence="5 10" id="KW-0489">Methyltransferase</keyword>
<evidence type="ECO:0000259" key="11">
    <source>
        <dbReference type="Pfam" id="PF04452"/>
    </source>
</evidence>
<keyword evidence="6 10" id="KW-0808">Transferase</keyword>
<comment type="subcellular location">
    <subcellularLocation>
        <location evidence="1 10">Cytoplasm</location>
    </subcellularLocation>
</comment>
<comment type="catalytic activity">
    <reaction evidence="9 10">
        <text>uridine(1498) in 16S rRNA + S-adenosyl-L-methionine = N(3)-methyluridine(1498) in 16S rRNA + S-adenosyl-L-homocysteine + H(+)</text>
        <dbReference type="Rhea" id="RHEA:42920"/>
        <dbReference type="Rhea" id="RHEA-COMP:10283"/>
        <dbReference type="Rhea" id="RHEA-COMP:10284"/>
        <dbReference type="ChEBI" id="CHEBI:15378"/>
        <dbReference type="ChEBI" id="CHEBI:57856"/>
        <dbReference type="ChEBI" id="CHEBI:59789"/>
        <dbReference type="ChEBI" id="CHEBI:65315"/>
        <dbReference type="ChEBI" id="CHEBI:74502"/>
        <dbReference type="EC" id="2.1.1.193"/>
    </reaction>
</comment>
<accession>A0A9D6YZX4</accession>
<evidence type="ECO:0000256" key="10">
    <source>
        <dbReference type="PIRNR" id="PIRNR015601"/>
    </source>
</evidence>
<reference evidence="12" key="1">
    <citation type="submission" date="2020-07" db="EMBL/GenBank/DDBJ databases">
        <title>Huge and variable diversity of episymbiotic CPR bacteria and DPANN archaea in groundwater ecosystems.</title>
        <authorList>
            <person name="He C.Y."/>
            <person name="Keren R."/>
            <person name="Whittaker M."/>
            <person name="Farag I.F."/>
            <person name="Doudna J."/>
            <person name="Cate J.H.D."/>
            <person name="Banfield J.F."/>
        </authorList>
    </citation>
    <scope>NUCLEOTIDE SEQUENCE</scope>
    <source>
        <strain evidence="12">NC_groundwater_1664_Pr3_B-0.1um_52_9</strain>
    </source>
</reference>
<comment type="function">
    <text evidence="8 10">Specifically methylates the N3 position of the uracil ring of uridine 1498 (m3U1498) in 16S rRNA. Acts on the fully assembled 30S ribosomal subunit.</text>
</comment>
<feature type="domain" description="Ribosomal RNA small subunit methyltransferase E methyltransferase" evidence="11">
    <location>
        <begin position="75"/>
        <end position="232"/>
    </location>
</feature>
<dbReference type="NCBIfam" id="TIGR00046">
    <property type="entry name" value="RsmE family RNA methyltransferase"/>
    <property type="match status" value="1"/>
</dbReference>
<dbReference type="SUPFAM" id="SSF88697">
    <property type="entry name" value="PUA domain-like"/>
    <property type="match status" value="1"/>
</dbReference>
<evidence type="ECO:0000313" key="13">
    <source>
        <dbReference type="Proteomes" id="UP000807825"/>
    </source>
</evidence>
<dbReference type="PANTHER" id="PTHR30027:SF3">
    <property type="entry name" value="16S RRNA (URACIL(1498)-N(3))-METHYLTRANSFERASE"/>
    <property type="match status" value="1"/>
</dbReference>
<dbReference type="EC" id="2.1.1.193" evidence="10"/>
<dbReference type="Pfam" id="PF04452">
    <property type="entry name" value="Methyltrans_RNA"/>
    <property type="match status" value="1"/>
</dbReference>